<dbReference type="EMBL" id="CALNXK010000083">
    <property type="protein sequence ID" value="CAH3148386.1"/>
    <property type="molecule type" value="Genomic_DNA"/>
</dbReference>
<comment type="caution">
    <text evidence="1">The sequence shown here is derived from an EMBL/GenBank/DDBJ whole genome shotgun (WGS) entry which is preliminary data.</text>
</comment>
<keyword evidence="2" id="KW-1185">Reference proteome</keyword>
<dbReference type="InterPro" id="IPR011051">
    <property type="entry name" value="RmlC_Cupin_sf"/>
</dbReference>
<protein>
    <recommendedName>
        <fullName evidence="3">Cysteine dioxygenase</fullName>
    </recommendedName>
</protein>
<dbReference type="InterPro" id="IPR014710">
    <property type="entry name" value="RmlC-like_jellyroll"/>
</dbReference>
<gene>
    <name evidence="1" type="ORF">PLOB_00046586</name>
</gene>
<dbReference type="CDD" id="cd10548">
    <property type="entry name" value="cupin_CDO"/>
    <property type="match status" value="1"/>
</dbReference>
<name>A0ABN8PPV4_9CNID</name>
<dbReference type="SUPFAM" id="SSF51182">
    <property type="entry name" value="RmlC-like cupins"/>
    <property type="match status" value="1"/>
</dbReference>
<accession>A0ABN8PPV4</accession>
<organism evidence="1 2">
    <name type="scientific">Porites lobata</name>
    <dbReference type="NCBI Taxonomy" id="104759"/>
    <lineage>
        <taxon>Eukaryota</taxon>
        <taxon>Metazoa</taxon>
        <taxon>Cnidaria</taxon>
        <taxon>Anthozoa</taxon>
        <taxon>Hexacorallia</taxon>
        <taxon>Scleractinia</taxon>
        <taxon>Fungiina</taxon>
        <taxon>Poritidae</taxon>
        <taxon>Porites</taxon>
    </lineage>
</organism>
<dbReference type="Proteomes" id="UP001159405">
    <property type="component" value="Unassembled WGS sequence"/>
</dbReference>
<sequence>MALGEPSASTDVGYILTLRGQGSIVATFEQYSPFSIRVRALSEPYDDDTQGYVEVQVHKGKAIFAFRHPGNKTANVLYGKSTTHAESGLDEGEKVSYWLSFDRNQRIVKYGKGYIMEETTLLTQQFPLPQKNVQDPWNFIFSPDTVKEVAIKDLKCIKGFEAFKLGLQKLFSFRPDLKGIEIPSDNSLTLYPHPLTHNWPPLVLDSTKASLVELSSNKYMLSASLPPTCRELYENVASANVNLDWPQSKPNLSVAIDYSIKTPGKILHEKLKEKGQGNGMSYLRITLGCHRGSSPGIPYVLEIWPPKSFSPIHNHGNAYAVIKVLHGAIRVSNYNKTWKGNQEELLSFTVSKGDITWMSPNWFQTHKLSNESEDHFCATIQCYKFGERDDIQWPYFNYLVGESVEDFLPIGDFDFKKLREELLVEYNADH</sequence>
<evidence type="ECO:0000313" key="2">
    <source>
        <dbReference type="Proteomes" id="UP001159405"/>
    </source>
</evidence>
<dbReference type="Gene3D" id="2.60.120.10">
    <property type="entry name" value="Jelly Rolls"/>
    <property type="match status" value="1"/>
</dbReference>
<proteinExistence type="predicted"/>
<evidence type="ECO:0000313" key="1">
    <source>
        <dbReference type="EMBL" id="CAH3148386.1"/>
    </source>
</evidence>
<evidence type="ECO:0008006" key="3">
    <source>
        <dbReference type="Google" id="ProtNLM"/>
    </source>
</evidence>
<reference evidence="1 2" key="1">
    <citation type="submission" date="2022-05" db="EMBL/GenBank/DDBJ databases">
        <authorList>
            <consortium name="Genoscope - CEA"/>
            <person name="William W."/>
        </authorList>
    </citation>
    <scope>NUCLEOTIDE SEQUENCE [LARGE SCALE GENOMIC DNA]</scope>
</reference>